<accession>A0A9P6RTR1</accession>
<proteinExistence type="predicted"/>
<sequence>MSRSNNANTNEGIGIEVLYGNVSKNKDYLVLETLRAPPLDSRNDSDVSTRASRAGRKPISFAIRRPTRSLTTVSSRDSTDSDMEISSGPDPDDDPYPVRTRNHRQ</sequence>
<evidence type="ECO:0000256" key="1">
    <source>
        <dbReference type="SAM" id="MobiDB-lite"/>
    </source>
</evidence>
<comment type="caution">
    <text evidence="2">The sequence shown here is derived from an EMBL/GenBank/DDBJ whole genome shotgun (WGS) entry which is preliminary data.</text>
</comment>
<dbReference type="AlphaFoldDB" id="A0A9P6RTR1"/>
<name>A0A9P6RTR1_9FUNG</name>
<keyword evidence="3" id="KW-1185">Reference proteome</keyword>
<feature type="region of interest" description="Disordered" evidence="1">
    <location>
        <begin position="38"/>
        <end position="105"/>
    </location>
</feature>
<gene>
    <name evidence="2" type="ORF">BGZ99_004596</name>
</gene>
<organism evidence="2 3">
    <name type="scientific">Dissophora globulifera</name>
    <dbReference type="NCBI Taxonomy" id="979702"/>
    <lineage>
        <taxon>Eukaryota</taxon>
        <taxon>Fungi</taxon>
        <taxon>Fungi incertae sedis</taxon>
        <taxon>Mucoromycota</taxon>
        <taxon>Mortierellomycotina</taxon>
        <taxon>Mortierellomycetes</taxon>
        <taxon>Mortierellales</taxon>
        <taxon>Mortierellaceae</taxon>
        <taxon>Dissophora</taxon>
    </lineage>
</organism>
<evidence type="ECO:0000313" key="3">
    <source>
        <dbReference type="Proteomes" id="UP000738325"/>
    </source>
</evidence>
<dbReference type="EMBL" id="JAAAIP010000029">
    <property type="protein sequence ID" value="KAG0328736.1"/>
    <property type="molecule type" value="Genomic_DNA"/>
</dbReference>
<evidence type="ECO:0000313" key="2">
    <source>
        <dbReference type="EMBL" id="KAG0328736.1"/>
    </source>
</evidence>
<dbReference type="Proteomes" id="UP000738325">
    <property type="component" value="Unassembled WGS sequence"/>
</dbReference>
<protein>
    <submittedName>
        <fullName evidence="2">Uncharacterized protein</fullName>
    </submittedName>
</protein>
<reference evidence="2" key="1">
    <citation type="journal article" date="2020" name="Fungal Divers.">
        <title>Resolving the Mortierellaceae phylogeny through synthesis of multi-gene phylogenetics and phylogenomics.</title>
        <authorList>
            <person name="Vandepol N."/>
            <person name="Liber J."/>
            <person name="Desiro A."/>
            <person name="Na H."/>
            <person name="Kennedy M."/>
            <person name="Barry K."/>
            <person name="Grigoriev I.V."/>
            <person name="Miller A.N."/>
            <person name="O'Donnell K."/>
            <person name="Stajich J.E."/>
            <person name="Bonito G."/>
        </authorList>
    </citation>
    <scope>NUCLEOTIDE SEQUENCE</scope>
    <source>
        <strain evidence="2">REB-010B</strain>
    </source>
</reference>